<gene>
    <name evidence="1" type="ORF">RhiXN_10705</name>
</gene>
<accession>A0A8H8T1R7</accession>
<sequence>MAGDIWSLGSVILSLFSHTFRHQQPDIYSSQIQEGVSPCDTHKLSVDDTQLPSLVRSMLAYECSERPSAKFVFESLPNLRLHDCKIIL</sequence>
<dbReference type="InterPro" id="IPR011009">
    <property type="entry name" value="Kinase-like_dom_sf"/>
</dbReference>
<organism evidence="1 2">
    <name type="scientific">Rhizoctonia solani</name>
    <dbReference type="NCBI Taxonomy" id="456999"/>
    <lineage>
        <taxon>Eukaryota</taxon>
        <taxon>Fungi</taxon>
        <taxon>Dikarya</taxon>
        <taxon>Basidiomycota</taxon>
        <taxon>Agaricomycotina</taxon>
        <taxon>Agaricomycetes</taxon>
        <taxon>Cantharellales</taxon>
        <taxon>Ceratobasidiaceae</taxon>
        <taxon>Rhizoctonia</taxon>
    </lineage>
</organism>
<dbReference type="SUPFAM" id="SSF56112">
    <property type="entry name" value="Protein kinase-like (PK-like)"/>
    <property type="match status" value="1"/>
</dbReference>
<dbReference type="Proteomes" id="UP000650533">
    <property type="component" value="Chromosome 14"/>
</dbReference>
<evidence type="ECO:0000313" key="1">
    <source>
        <dbReference type="EMBL" id="QRW25629.1"/>
    </source>
</evidence>
<reference evidence="1" key="1">
    <citation type="submission" date="2020-05" db="EMBL/GenBank/DDBJ databases">
        <title>Evolutionary and genomic comparisons of hybrid uninucleate and nonhybrid Rhizoctonia fungi.</title>
        <authorList>
            <person name="Li C."/>
            <person name="Chen X."/>
        </authorList>
    </citation>
    <scope>NUCLEOTIDE SEQUENCE</scope>
    <source>
        <strain evidence="1">AG-1 IA</strain>
    </source>
</reference>
<proteinExistence type="predicted"/>
<dbReference type="AlphaFoldDB" id="A0A8H8T1R7"/>
<evidence type="ECO:0000313" key="2">
    <source>
        <dbReference type="Proteomes" id="UP000650533"/>
    </source>
</evidence>
<dbReference type="KEGG" id="rsx:RhiXN_10705"/>
<dbReference type="EMBL" id="CP059671">
    <property type="protein sequence ID" value="QRW25629.1"/>
    <property type="molecule type" value="Genomic_DNA"/>
</dbReference>
<dbReference type="Gene3D" id="1.10.510.10">
    <property type="entry name" value="Transferase(Phosphotransferase) domain 1"/>
    <property type="match status" value="1"/>
</dbReference>
<evidence type="ECO:0008006" key="3">
    <source>
        <dbReference type="Google" id="ProtNLM"/>
    </source>
</evidence>
<name>A0A8H8T1R7_9AGAM</name>
<dbReference type="RefSeq" id="XP_043185866.1">
    <property type="nucleotide sequence ID" value="XM_043330521.1"/>
</dbReference>
<dbReference type="GeneID" id="67032984"/>
<protein>
    <recommendedName>
        <fullName evidence="3">Protein kinase domain-containing protein</fullName>
    </recommendedName>
</protein>